<organism evidence="9 10">
    <name type="scientific">Streptococcus pseudoporcinus</name>
    <dbReference type="NCBI Taxonomy" id="361101"/>
    <lineage>
        <taxon>Bacteria</taxon>
        <taxon>Bacillati</taxon>
        <taxon>Bacillota</taxon>
        <taxon>Bacilli</taxon>
        <taxon>Lactobacillales</taxon>
        <taxon>Streptococcaceae</taxon>
        <taxon>Streptococcus</taxon>
    </lineage>
</organism>
<protein>
    <recommendedName>
        <fullName evidence="7">Gamma-glutamyl phosphate reductase</fullName>
        <shortName evidence="7">GPR</shortName>
        <ecNumber evidence="7">1.2.1.41</ecNumber>
    </recommendedName>
    <alternativeName>
        <fullName evidence="7">Glutamate-5-semialdehyde dehydrogenase</fullName>
    </alternativeName>
    <alternativeName>
        <fullName evidence="7">Glutamyl-gamma-semialdehyde dehydrogenase</fullName>
        <shortName evidence="7">GSA dehydrogenase</shortName>
    </alternativeName>
</protein>
<keyword evidence="3 7" id="KW-0641">Proline biosynthesis</keyword>
<dbReference type="Proteomes" id="UP000394068">
    <property type="component" value="Unassembled WGS sequence"/>
</dbReference>
<dbReference type="NCBIfam" id="TIGR00407">
    <property type="entry name" value="proA"/>
    <property type="match status" value="1"/>
</dbReference>
<dbReference type="InterPro" id="IPR015590">
    <property type="entry name" value="Aldehyde_DH_dom"/>
</dbReference>
<dbReference type="Gene3D" id="3.40.309.10">
    <property type="entry name" value="Aldehyde Dehydrogenase, Chain A, domain 2"/>
    <property type="match status" value="1"/>
</dbReference>
<keyword evidence="7" id="KW-0963">Cytoplasm</keyword>
<gene>
    <name evidence="7 9" type="primary">proA</name>
    <name evidence="9" type="ORF">NCTC5386_01784</name>
</gene>
<evidence type="ECO:0000256" key="4">
    <source>
        <dbReference type="ARBA" id="ARBA00022857"/>
    </source>
</evidence>
<keyword evidence="4 7" id="KW-0521">NADP</keyword>
<dbReference type="InterPro" id="IPR016162">
    <property type="entry name" value="Ald_DH_N"/>
</dbReference>
<dbReference type="FunFam" id="3.40.309.10:FF:000006">
    <property type="entry name" value="Gamma-glutamyl phosphate reductase"/>
    <property type="match status" value="1"/>
</dbReference>
<comment type="catalytic activity">
    <reaction evidence="6 7">
        <text>L-glutamate 5-semialdehyde + phosphate + NADP(+) = L-glutamyl 5-phosphate + NADPH + H(+)</text>
        <dbReference type="Rhea" id="RHEA:19541"/>
        <dbReference type="ChEBI" id="CHEBI:15378"/>
        <dbReference type="ChEBI" id="CHEBI:43474"/>
        <dbReference type="ChEBI" id="CHEBI:57783"/>
        <dbReference type="ChEBI" id="CHEBI:58066"/>
        <dbReference type="ChEBI" id="CHEBI:58274"/>
        <dbReference type="ChEBI" id="CHEBI:58349"/>
        <dbReference type="EC" id="1.2.1.41"/>
    </reaction>
</comment>
<evidence type="ECO:0000256" key="1">
    <source>
        <dbReference type="ARBA" id="ARBA00004985"/>
    </source>
</evidence>
<evidence type="ECO:0000256" key="5">
    <source>
        <dbReference type="ARBA" id="ARBA00023002"/>
    </source>
</evidence>
<evidence type="ECO:0000256" key="6">
    <source>
        <dbReference type="ARBA" id="ARBA00049024"/>
    </source>
</evidence>
<name>A0A4U9Y466_9STRE</name>
<sequence>MSIIKQLGHQAKEASFDLLSLSTLEKNNFLLQLADDLLSNSDVIMQENQKDMAQAKNHDISKIMLDRLLLTKERIRAIVEGIKKVADLEDPIGQVIKGYTNLDGLKIVQKRVPLGVIAMIFESRPNVTIDAFSLAFKTNNAIILRGGKDALNTNKALVKVVRASLKSSGITEDAIQLLEDPSHALAEELMSATNYIDVLIPRGGAKLIQTVKEKAKVPVIETGIGNVHIYIDETADLDMATQIVINAKTQRPSVCNAAESLVIHEAVAERFIPQLEEAISAVHPVAFRADPVVINFFKEATLASQEDYGMEYLDYIMSVKMVSSLDQAISWINTYSSHHSEAIITQSLVAAERFQEQIDAAAVYVNASTRFTDGFVFGLGAEIGISTQKIHARGPMGLEALTSSKFYINRNGQIRN</sequence>
<dbReference type="CDD" id="cd07079">
    <property type="entry name" value="ALDH_F18-19_ProA-GPR"/>
    <property type="match status" value="1"/>
</dbReference>
<dbReference type="PANTHER" id="PTHR11063:SF8">
    <property type="entry name" value="DELTA-1-PYRROLINE-5-CARBOXYLATE SYNTHASE"/>
    <property type="match status" value="1"/>
</dbReference>
<dbReference type="InterPro" id="IPR020593">
    <property type="entry name" value="G-glutamylP_reductase_CS"/>
</dbReference>
<comment type="pathway">
    <text evidence="1 7">Amino-acid biosynthesis; L-proline biosynthesis; L-glutamate 5-semialdehyde from L-glutamate: step 2/2.</text>
</comment>
<evidence type="ECO:0000259" key="8">
    <source>
        <dbReference type="Pfam" id="PF00171"/>
    </source>
</evidence>
<dbReference type="PROSITE" id="PS01223">
    <property type="entry name" value="PROA"/>
    <property type="match status" value="1"/>
</dbReference>
<evidence type="ECO:0000256" key="2">
    <source>
        <dbReference type="ARBA" id="ARBA00022605"/>
    </source>
</evidence>
<evidence type="ECO:0000313" key="9">
    <source>
        <dbReference type="EMBL" id="VTS20598.1"/>
    </source>
</evidence>
<dbReference type="EC" id="1.2.1.41" evidence="7"/>
<keyword evidence="2 7" id="KW-0028">Amino-acid biosynthesis</keyword>
<comment type="similarity">
    <text evidence="7">Belongs to the gamma-glutamyl phosphate reductase family.</text>
</comment>
<evidence type="ECO:0000313" key="10">
    <source>
        <dbReference type="Proteomes" id="UP000394068"/>
    </source>
</evidence>
<dbReference type="RefSeq" id="WP_077323555.1">
    <property type="nucleotide sequence ID" value="NZ_CABEHT010000001.1"/>
</dbReference>
<feature type="domain" description="Aldehyde dehydrogenase" evidence="8">
    <location>
        <begin position="316"/>
        <end position="378"/>
    </location>
</feature>
<dbReference type="AlphaFoldDB" id="A0A4U9Y466"/>
<dbReference type="HAMAP" id="MF_00412">
    <property type="entry name" value="ProA"/>
    <property type="match status" value="1"/>
</dbReference>
<proteinExistence type="inferred from homology"/>
<dbReference type="InterPro" id="IPR000965">
    <property type="entry name" value="GPR_dom"/>
</dbReference>
<dbReference type="SUPFAM" id="SSF53720">
    <property type="entry name" value="ALDH-like"/>
    <property type="match status" value="1"/>
</dbReference>
<dbReference type="InterPro" id="IPR016161">
    <property type="entry name" value="Ald_DH/histidinol_DH"/>
</dbReference>
<evidence type="ECO:0000256" key="3">
    <source>
        <dbReference type="ARBA" id="ARBA00022650"/>
    </source>
</evidence>
<comment type="function">
    <text evidence="7">Catalyzes the NADPH-dependent reduction of L-glutamate 5-phosphate into L-glutamate 5-semialdehyde and phosphate. The product spontaneously undergoes cyclization to form 1-pyrroline-5-carboxylate.</text>
</comment>
<dbReference type="GO" id="GO:0004350">
    <property type="term" value="F:glutamate-5-semialdehyde dehydrogenase activity"/>
    <property type="evidence" value="ECO:0007669"/>
    <property type="project" value="UniProtKB-UniRule"/>
</dbReference>
<feature type="domain" description="Aldehyde dehydrogenase" evidence="8">
    <location>
        <begin position="37"/>
        <end position="282"/>
    </location>
</feature>
<keyword evidence="5 7" id="KW-0560">Oxidoreductase</keyword>
<dbReference type="GO" id="GO:0050661">
    <property type="term" value="F:NADP binding"/>
    <property type="evidence" value="ECO:0007669"/>
    <property type="project" value="InterPro"/>
</dbReference>
<dbReference type="InterPro" id="IPR012134">
    <property type="entry name" value="Glu-5-SA_DH"/>
</dbReference>
<dbReference type="Gene3D" id="3.40.605.10">
    <property type="entry name" value="Aldehyde Dehydrogenase, Chain A, domain 1"/>
    <property type="match status" value="1"/>
</dbReference>
<comment type="subcellular location">
    <subcellularLocation>
        <location evidence="7">Cytoplasm</location>
    </subcellularLocation>
</comment>
<dbReference type="UniPathway" id="UPA00098">
    <property type="reaction ID" value="UER00360"/>
</dbReference>
<dbReference type="GO" id="GO:0005737">
    <property type="term" value="C:cytoplasm"/>
    <property type="evidence" value="ECO:0007669"/>
    <property type="project" value="UniProtKB-SubCell"/>
</dbReference>
<evidence type="ECO:0000256" key="7">
    <source>
        <dbReference type="HAMAP-Rule" id="MF_00412"/>
    </source>
</evidence>
<dbReference type="Pfam" id="PF00171">
    <property type="entry name" value="Aldedh"/>
    <property type="match status" value="2"/>
</dbReference>
<dbReference type="NCBIfam" id="NF001221">
    <property type="entry name" value="PRK00197.1"/>
    <property type="match status" value="1"/>
</dbReference>
<dbReference type="EMBL" id="CABEHT010000001">
    <property type="protein sequence ID" value="VTS20598.1"/>
    <property type="molecule type" value="Genomic_DNA"/>
</dbReference>
<dbReference type="PIRSF" id="PIRSF000151">
    <property type="entry name" value="GPR"/>
    <property type="match status" value="1"/>
</dbReference>
<accession>A0A4U9Y466</accession>
<dbReference type="InterPro" id="IPR016163">
    <property type="entry name" value="Ald_DH_C"/>
</dbReference>
<dbReference type="PANTHER" id="PTHR11063">
    <property type="entry name" value="GLUTAMATE SEMIALDEHYDE DEHYDROGENASE"/>
    <property type="match status" value="1"/>
</dbReference>
<reference evidence="9 10" key="1">
    <citation type="submission" date="2019-05" db="EMBL/GenBank/DDBJ databases">
        <authorList>
            <consortium name="Pathogen Informatics"/>
        </authorList>
    </citation>
    <scope>NUCLEOTIDE SEQUENCE [LARGE SCALE GENOMIC DNA]</scope>
    <source>
        <strain evidence="9 10">NCTC5386</strain>
    </source>
</reference>
<dbReference type="GO" id="GO:0055129">
    <property type="term" value="P:L-proline biosynthetic process"/>
    <property type="evidence" value="ECO:0007669"/>
    <property type="project" value="UniProtKB-UniRule"/>
</dbReference>